<dbReference type="InterPro" id="IPR015275">
    <property type="entry name" value="Actin-fragmin_kin_cat_dom"/>
</dbReference>
<dbReference type="InterPro" id="IPR000340">
    <property type="entry name" value="Dual-sp_phosphatase_cat-dom"/>
</dbReference>
<evidence type="ECO:0000313" key="6">
    <source>
        <dbReference type="EMBL" id="CAK0821972.1"/>
    </source>
</evidence>
<keyword evidence="1" id="KW-0175">Coiled coil</keyword>
<feature type="coiled-coil region" evidence="1">
    <location>
        <begin position="708"/>
        <end position="763"/>
    </location>
</feature>
<evidence type="ECO:0000313" key="7">
    <source>
        <dbReference type="Proteomes" id="UP001189429"/>
    </source>
</evidence>
<dbReference type="InterPro" id="IPR000387">
    <property type="entry name" value="Tyr_Pase_dom"/>
</dbReference>
<evidence type="ECO:0000256" key="2">
    <source>
        <dbReference type="SAM" id="MobiDB-lite"/>
    </source>
</evidence>
<dbReference type="Proteomes" id="UP001189429">
    <property type="component" value="Unassembled WGS sequence"/>
</dbReference>
<dbReference type="SUPFAM" id="SSF51045">
    <property type="entry name" value="WW domain"/>
    <property type="match status" value="1"/>
</dbReference>
<protein>
    <recommendedName>
        <fullName evidence="8">HECT-type E3 ubiquitin transferase</fullName>
    </recommendedName>
</protein>
<dbReference type="Gene3D" id="1.10.1070.11">
    <property type="entry name" value="Phosphatidylinositol 3-/4-kinase, catalytic domain"/>
    <property type="match status" value="1"/>
</dbReference>
<feature type="compositionally biased region" description="Basic and acidic residues" evidence="2">
    <location>
        <begin position="875"/>
        <end position="890"/>
    </location>
</feature>
<feature type="region of interest" description="Disordered" evidence="2">
    <location>
        <begin position="449"/>
        <end position="484"/>
    </location>
</feature>
<feature type="region of interest" description="Disordered" evidence="2">
    <location>
        <begin position="2243"/>
        <end position="2263"/>
    </location>
</feature>
<feature type="domain" description="WW" evidence="3">
    <location>
        <begin position="321"/>
        <end position="348"/>
    </location>
</feature>
<feature type="coiled-coil region" evidence="1">
    <location>
        <begin position="1526"/>
        <end position="1700"/>
    </location>
</feature>
<organism evidence="6 7">
    <name type="scientific">Prorocentrum cordatum</name>
    <dbReference type="NCBI Taxonomy" id="2364126"/>
    <lineage>
        <taxon>Eukaryota</taxon>
        <taxon>Sar</taxon>
        <taxon>Alveolata</taxon>
        <taxon>Dinophyceae</taxon>
        <taxon>Prorocentrales</taxon>
        <taxon>Prorocentraceae</taxon>
        <taxon>Prorocentrum</taxon>
    </lineage>
</organism>
<dbReference type="PROSITE" id="PS01159">
    <property type="entry name" value="WW_DOMAIN_1"/>
    <property type="match status" value="1"/>
</dbReference>
<dbReference type="Pfam" id="PF09192">
    <property type="entry name" value="Act-Frag_cataly"/>
    <property type="match status" value="1"/>
</dbReference>
<feature type="compositionally biased region" description="Low complexity" evidence="2">
    <location>
        <begin position="460"/>
        <end position="470"/>
    </location>
</feature>
<feature type="coiled-coil region" evidence="1">
    <location>
        <begin position="1273"/>
        <end position="1455"/>
    </location>
</feature>
<reference evidence="6" key="1">
    <citation type="submission" date="2023-10" db="EMBL/GenBank/DDBJ databases">
        <authorList>
            <person name="Chen Y."/>
            <person name="Shah S."/>
            <person name="Dougan E. K."/>
            <person name="Thang M."/>
            <person name="Chan C."/>
        </authorList>
    </citation>
    <scope>NUCLEOTIDE SEQUENCE [LARGE SCALE GENOMIC DNA]</scope>
</reference>
<feature type="compositionally biased region" description="Polar residues" evidence="2">
    <location>
        <begin position="166"/>
        <end position="182"/>
    </location>
</feature>
<dbReference type="SMART" id="SM00195">
    <property type="entry name" value="DSPc"/>
    <property type="match status" value="1"/>
</dbReference>
<name>A0ABN9RTE1_9DINO</name>
<dbReference type="Gene3D" id="2.20.70.10">
    <property type="match status" value="2"/>
</dbReference>
<feature type="region of interest" description="Disordered" evidence="2">
    <location>
        <begin position="1928"/>
        <end position="1947"/>
    </location>
</feature>
<sequence length="3666" mass="398807">MDGHDAADRRQAGIQHAQGRHAFAAGSGAYGASQINARGADGSVGAAAGAREQPVASGQSAEGGTAPARQSQHAAWVGQPMSAQTPTNRVSTSSWSEDERVAFVNHHTRGEAPQPLAPSPSQTQIGKWTPSSSAQGRQGSAAPSPSQTQISKGSQAPWARGRQGSAAPSPSQTQISKGSQASWRRRQGGHPGKQGGTPGATQAQAQAQASWTPEERIEYVRSLGIVTLPGEEVVLRFLSDALSKAPLPSPWHMARDSEGRIFFAQRSTGQSTWAHPLEAPLRELAGVCRMCLTFPTELRESTIAALLETWQSEAKQELAKWYSVKHENGREYFCHRETFESMWEHPAEVVLPTHYLKIRSIERLRGDGYLTSLRNRALGAAQEPPDALAVVSGAATPAAVASEAAPPEPKREVVKETPSTATSTPLGYDQQAMLPASPQAELQLSTGLTPMSMRPHGAVRRVSASSKSASPGATETPPQSEKAPQQLRLLRSELAEARQQHREELARCQDAALRRAEEAVVQQTQLLDLEEVRRDLKRRLSDAAADMAALQSELRHAESELGAAGTAHQRTSQLEAELQAERRTAEEQAADCRDLSAGLREALESVAEAERGKAFLEVRLAALYQDDATRDRLMGSQDDVSRAFLEAAYEEEVRRREKLLDLDGSYQAAQDLLREACARQAGLEFELEAAERGLRESRAIALDFKAFAAHTEAELEQERAQARKAQLAYEELAADHGASERQAAELEARLSQAEKELASIQSSGGELALLREQLAALSASNCEVQCEYEQAMQELSAACAAGDSTKDRALKAEAQLLADQRNFEQALEQVREAERARAALEAKLAVVEKGMEERDSLAERVQELQRELAEAVDSSKKLASDEAAADKASNDRTQQLEEQLGQALAKLQEAQESAQALSAQALAREQGWRLDSARLEELQAQLAEQAERTEAVLAAERQKVDLAEKRLLLSQAELDRAAAERDSLEASLQAASVANSAMAGLQTMLEREEERERQLSERAAAAEHQLAEERRNLERAELRLERMEQARADSKATQASQAEALAQERRGVAVLEAKLQAARAAEEAAEQARSELVALVQEEQRRRLAAAKETGRLQASLESQKEVSEQVRARLAQLERLQSESAEERINTQKEVAEQRMLLELAEFKLEESRHALAATSSERATVQVSLAQELERHTLLRGHAAELEERLSLEKRGAEALEQRLAGLESTSAQAEEDRNALAVRLAEEESLRASIDQSLQKQRAVSRRLSVGKPTEDLTKMLADEQEMHDQLQRQIGSMEAQLVQRSASLEAAQARLGEAEAAAREEAERLAARASAHAAEAATLESQLGQERRRVEALEQRLARHEADAETQRDERMRMVQRALDVAQLQAELTEERMRQEELSRQAALETDERVAGLQTELAEKQSCQEELSQRLAQAEADLAQARESAAEAALAQARGSTAIADANEERAPLPQHAAVPVKMVDQVFQESSTPARQDEQIVQRQQVQLKPAPGQDAELLAIRAELKEAREAEVETQRLAADVERQHEEERQRFERAWDCVRAAEQAKHALEERLQEVERSLAQNQGAAASSEELIRSLQGSLAEANQRQAQLSVKHDAMAASLVAAQAAQAQEESRRKKLSLDKSELEASRSSVQAALGEQRLRAEQLSARCLELEALSAQARAEAADAQARLAARRAEERSAESEGVVRRGQGAAAAQVEKVGLDLQALEASNSSAQAALDDERERARQLSSRCRELEQLSSNARAELAQVQERSAAYAATVAQGQDAAAAQADIQLEAMALDFKALEASKATAQKALDQERARATQLSSRCQELEQLCSQGESDLARAIADLAAAEARANRSSAQAIAPVEVKFQESALPRPSAFPAEEARADGGPETAHRELQMQVEQAVAAQERLREGLERAEAEVAASRGQGGAASESAAQAEAELIRERARAQALLERFQEAERARADLEARLAAAEQGSIGGPSSGAADVDSRIRSLQDELKAEQLRGALLLEAQRQLAEDPASGESLRSELAQRRLELEALRAQGDVALGRAMHAEAELQEERRRASAEASRAREAADAKVLLERHITLAEKDSAFRARDLRAAEMKLREQEQMLCQTHELERRLSSLEPKLKMLEQRQAGPQTAARDSARVAELEQQLAQATERQGQLKDELLAAEKKVSSTKRAQAALAEERVRQEKLQREAVKPSAGRHEALSAGSKLEAKLLELEGNFRNRQALPADDPDKGSSATAETSTTAALRVDAFTAGDVSKLLQADLAEKTAEAEPVQCSFRVENIDHQQLQEDRNLEAAFKATVKQMLATEAGGLVSKAHIRFVPTAGSVVQAFVEPIPGQDMGAVTRRLRSSRTLPKKMSAYISALDGIQRISSGPIKVTILSIVFGPEFKMLDGARPLSVASMSKTSLRGPEALKGGVDGTKTQAPWEPLASKFFKRLDRSGTGSVESFQVLQLWPLLSRQMDCSNAAALAAQLLQSTSVSGREWMALLKALHSIVGPKRLRRNLRSAEAYYRELRASAAPAAASAGAGPAGLPLEAKEGGAKADAARAALRDGALQAGDGGREACDHDGRLPTFLAARRGATAARRAARRQRLAALTAAFRTNASNHSSIHADATTSTDIGLNSSIQHIVIQISHARDTLGCAVLTGQCAHEFLANTLDRVGSDLGTAGTSVSGKAAAEQASEGFAAEGQDAVPPLATYFKLHAEVEKAAELAASTQANIRILLRVSRNAGTLSLFTIARRSGSFRLGVLPLLGKAPGVILMRLHDSVGRLLGLWEKLLSQLLDAIAQLLAPRLELLLVSLGQLIILDANQQLRGVDVQLLPERLRPDGGAQPQPPPLHLFSELGDQALLLDHLQRPLLETLHSTVKLAFEAAKLTVGHGHLVLQRRLFRGGRGLGQLTVPRCAQRLTRLGQQLRQRRMLFAGESIGGSASLGRRSCTTLATSTAGQSKATRRMCPQLVQGLGALVVFIAAGAIGDRCRWNRPLRSTAKAEAAATAFSAQSGTIPMTASAYPLRARQAGTPRSFRERLQKAECAAEVTSRVDWSRMSAVETSEAIEDISDAAFRLDINSGGQVFFALLRLPRAGDPAEAAAVPCQEEAIVIKTCDSRHMLLSEQMAAELARQLEIGGPASRLLLRQHDGPEWEQLAEASRALCPPLARALSRRQCQAVLAMQFVRGRSLAQEQRAWEPERLPGSARALGHLFVLDVLLGNSDRLPVKSLQWRGNPSNVLWRSADSARGEFSHCCMPIDAQVARRPPKMLVREADQHADRLLELVLLDRESARQVLDEAVSCNAAAAQALGADWAPTEKAWAARRRPEDAAPDTAPASSSAVKAFHEGVRAALNLAQRQLGLLEMVAGVLRSWIEEFQKDMSEFSAASESRLSKTRQLQSWNREANKNELVKDRLCSWQSLLQEKSLALRVAVDDWASRRGVHSALSFHGFLGDSVLNPIADAYELLVRLQQIISRARVMQNATLVTRACDLSPFPLLVGPVTACALHLLRKLGVTLIVNCTSDLPPPEELGKQMKWRRLVLEDVEDQDLSQSLEEGLRAIDEAVAAGGRVFVHCHEGKSRSVSVCLAYLVTRERRPLSEALSFIRERRPQVRPNAGFMRQMLALELATLGSNSIALADLPRGKPPLPSERKQQ</sequence>
<feature type="compositionally biased region" description="Low complexity" evidence="2">
    <location>
        <begin position="33"/>
        <end position="50"/>
    </location>
</feature>
<feature type="compositionally biased region" description="Gly residues" evidence="2">
    <location>
        <begin position="189"/>
        <end position="198"/>
    </location>
</feature>
<dbReference type="CDD" id="cd14498">
    <property type="entry name" value="DSP"/>
    <property type="match status" value="1"/>
</dbReference>
<feature type="compositionally biased region" description="Low complexity" evidence="2">
    <location>
        <begin position="1930"/>
        <end position="1947"/>
    </location>
</feature>
<feature type="coiled-coil region" evidence="1">
    <location>
        <begin position="487"/>
        <end position="619"/>
    </location>
</feature>
<dbReference type="Gene3D" id="3.90.190.10">
    <property type="entry name" value="Protein tyrosine phosphatase superfamily"/>
    <property type="match status" value="1"/>
</dbReference>
<feature type="coiled-coil region" evidence="1">
    <location>
        <begin position="1728"/>
        <end position="1776"/>
    </location>
</feature>
<evidence type="ECO:0000256" key="1">
    <source>
        <dbReference type="SAM" id="Coils"/>
    </source>
</evidence>
<feature type="compositionally biased region" description="Polar residues" evidence="2">
    <location>
        <begin position="471"/>
        <end position="483"/>
    </location>
</feature>
<accession>A0ABN9RTE1</accession>
<dbReference type="InterPro" id="IPR029021">
    <property type="entry name" value="Prot-tyrosine_phosphatase-like"/>
</dbReference>
<dbReference type="InterPro" id="IPR001202">
    <property type="entry name" value="WW_dom"/>
</dbReference>
<feature type="coiled-coil region" evidence="1">
    <location>
        <begin position="1806"/>
        <end position="1868"/>
    </location>
</feature>
<dbReference type="PANTHER" id="PTHR47100:SF5">
    <property type="entry name" value="DUAL SPECIFICITY PROTEIN PHOSPHATASE PHS1"/>
    <property type="match status" value="1"/>
</dbReference>
<feature type="region of interest" description="Disordered" evidence="2">
    <location>
        <begin position="1"/>
        <end position="20"/>
    </location>
</feature>
<comment type="caution">
    <text evidence="6">The sequence shown here is derived from an EMBL/GenBank/DDBJ whole genome shotgun (WGS) entry which is preliminary data.</text>
</comment>
<proteinExistence type="predicted"/>
<feature type="compositionally biased region" description="Polar residues" evidence="2">
    <location>
        <begin position="81"/>
        <end position="95"/>
    </location>
</feature>
<dbReference type="InterPro" id="IPR036020">
    <property type="entry name" value="WW_dom_sf"/>
</dbReference>
<dbReference type="SUPFAM" id="SSF56112">
    <property type="entry name" value="Protein kinase-like (PK-like)"/>
    <property type="match status" value="1"/>
</dbReference>
<dbReference type="SUPFAM" id="SSF52799">
    <property type="entry name" value="(Phosphotyrosine protein) phosphatases II"/>
    <property type="match status" value="1"/>
</dbReference>
<evidence type="ECO:0000259" key="3">
    <source>
        <dbReference type="PROSITE" id="PS50020"/>
    </source>
</evidence>
<dbReference type="InterPro" id="IPR036940">
    <property type="entry name" value="PI3/4_kinase_cat_sf"/>
</dbReference>
<feature type="region of interest" description="Disordered" evidence="2">
    <location>
        <begin position="399"/>
        <end position="427"/>
    </location>
</feature>
<feature type="compositionally biased region" description="Polar residues" evidence="2">
    <location>
        <begin position="145"/>
        <end position="154"/>
    </location>
</feature>
<dbReference type="CDD" id="cd00201">
    <property type="entry name" value="WW"/>
    <property type="match status" value="2"/>
</dbReference>
<feature type="domain" description="Tyrosine-protein phosphatase" evidence="4">
    <location>
        <begin position="3500"/>
        <end position="3643"/>
    </location>
</feature>
<dbReference type="PROSITE" id="PS50054">
    <property type="entry name" value="TYR_PHOSPHATASE_DUAL"/>
    <property type="match status" value="1"/>
</dbReference>
<gene>
    <name evidence="6" type="ORF">PCOR1329_LOCUS23103</name>
</gene>
<dbReference type="PROSITE" id="PS50056">
    <property type="entry name" value="TYR_PHOSPHATASE_2"/>
    <property type="match status" value="1"/>
</dbReference>
<feature type="domain" description="Tyrosine specific protein phosphatases" evidence="5">
    <location>
        <begin position="3564"/>
        <end position="3622"/>
    </location>
</feature>
<feature type="coiled-coil region" evidence="1">
    <location>
        <begin position="1201"/>
        <end position="1235"/>
    </location>
</feature>
<evidence type="ECO:0008006" key="8">
    <source>
        <dbReference type="Google" id="ProtNLM"/>
    </source>
</evidence>
<dbReference type="SMART" id="SM00456">
    <property type="entry name" value="WW"/>
    <property type="match status" value="2"/>
</dbReference>
<feature type="compositionally biased region" description="Low complexity" evidence="2">
    <location>
        <begin position="130"/>
        <end position="144"/>
    </location>
</feature>
<dbReference type="InterPro" id="IPR035010">
    <property type="entry name" value="PHS1"/>
</dbReference>
<feature type="compositionally biased region" description="Low complexity" evidence="2">
    <location>
        <begin position="199"/>
        <end position="209"/>
    </location>
</feature>
<dbReference type="PROSITE" id="PS50020">
    <property type="entry name" value="WW_DOMAIN_2"/>
    <property type="match status" value="2"/>
</dbReference>
<feature type="compositionally biased region" description="Basic and acidic residues" evidence="2">
    <location>
        <begin position="2200"/>
        <end position="2223"/>
    </location>
</feature>
<dbReference type="InterPro" id="IPR011009">
    <property type="entry name" value="Kinase-like_dom_sf"/>
</dbReference>
<keyword evidence="7" id="KW-1185">Reference proteome</keyword>
<evidence type="ECO:0000259" key="5">
    <source>
        <dbReference type="PROSITE" id="PS50056"/>
    </source>
</evidence>
<feature type="compositionally biased region" description="Polar residues" evidence="2">
    <location>
        <begin position="56"/>
        <end position="73"/>
    </location>
</feature>
<dbReference type="InterPro" id="IPR020422">
    <property type="entry name" value="TYR_PHOSPHATASE_DUAL_dom"/>
</dbReference>
<evidence type="ECO:0000259" key="4">
    <source>
        <dbReference type="PROSITE" id="PS50054"/>
    </source>
</evidence>
<feature type="compositionally biased region" description="Basic and acidic residues" evidence="2">
    <location>
        <begin position="1"/>
        <end position="11"/>
    </location>
</feature>
<feature type="domain" description="WW" evidence="3">
    <location>
        <begin position="245"/>
        <end position="278"/>
    </location>
</feature>
<feature type="region of interest" description="Disordered" evidence="2">
    <location>
        <begin position="33"/>
        <end position="210"/>
    </location>
</feature>
<feature type="region of interest" description="Disordered" evidence="2">
    <location>
        <begin position="875"/>
        <end position="894"/>
    </location>
</feature>
<dbReference type="Pfam" id="PF00782">
    <property type="entry name" value="DSPc"/>
    <property type="match status" value="1"/>
</dbReference>
<dbReference type="EMBL" id="CAUYUJ010007780">
    <property type="protein sequence ID" value="CAK0821972.1"/>
    <property type="molecule type" value="Genomic_DNA"/>
</dbReference>
<dbReference type="PANTHER" id="PTHR47100">
    <property type="entry name" value="DUAL SPECIFICITY PROTEIN PHOSPHATASE PHS1"/>
    <property type="match status" value="1"/>
</dbReference>
<feature type="region of interest" description="Disordered" evidence="2">
    <location>
        <begin position="2187"/>
        <end position="2225"/>
    </location>
</feature>